<dbReference type="Gramene" id="PNT70316">
    <property type="protein sequence ID" value="PNT70316"/>
    <property type="gene ID" value="BRADI_2g09874v3"/>
</dbReference>
<protein>
    <submittedName>
        <fullName evidence="1 2">Uncharacterized protein</fullName>
    </submittedName>
</protein>
<reference evidence="1 2" key="1">
    <citation type="journal article" date="2010" name="Nature">
        <title>Genome sequencing and analysis of the model grass Brachypodium distachyon.</title>
        <authorList>
            <consortium name="International Brachypodium Initiative"/>
        </authorList>
    </citation>
    <scope>NUCLEOTIDE SEQUENCE [LARGE SCALE GENOMIC DNA]</scope>
    <source>
        <strain evidence="1 2">Bd21</strain>
    </source>
</reference>
<name>A0A2K2D7Q9_BRADI</name>
<sequence>MLNPPSRGILLSAQVHTYMQMPPGSFLRTILGSPLSKQGLLFSSIISPPPQICRCKFRDINHSAPCRFLSKQVFSLQQISRYYPCSYYQVSAGSFVSNQVFSLQTTSHWRKA</sequence>
<gene>
    <name evidence="1" type="ORF">BRADI_2g09874v3</name>
</gene>
<proteinExistence type="predicted"/>
<accession>A0A2K2D7Q9</accession>
<keyword evidence="3" id="KW-1185">Reference proteome</keyword>
<organism evidence="1">
    <name type="scientific">Brachypodium distachyon</name>
    <name type="common">Purple false brome</name>
    <name type="synonym">Trachynia distachya</name>
    <dbReference type="NCBI Taxonomy" id="15368"/>
    <lineage>
        <taxon>Eukaryota</taxon>
        <taxon>Viridiplantae</taxon>
        <taxon>Streptophyta</taxon>
        <taxon>Embryophyta</taxon>
        <taxon>Tracheophyta</taxon>
        <taxon>Spermatophyta</taxon>
        <taxon>Magnoliopsida</taxon>
        <taxon>Liliopsida</taxon>
        <taxon>Poales</taxon>
        <taxon>Poaceae</taxon>
        <taxon>BOP clade</taxon>
        <taxon>Pooideae</taxon>
        <taxon>Stipodae</taxon>
        <taxon>Brachypodieae</taxon>
        <taxon>Brachypodium</taxon>
    </lineage>
</organism>
<dbReference type="Proteomes" id="UP000008810">
    <property type="component" value="Chromosome 2"/>
</dbReference>
<evidence type="ECO:0000313" key="1">
    <source>
        <dbReference type="EMBL" id="PNT70316.1"/>
    </source>
</evidence>
<dbReference type="InParanoid" id="A0A2K2D7Q9"/>
<evidence type="ECO:0000313" key="3">
    <source>
        <dbReference type="Proteomes" id="UP000008810"/>
    </source>
</evidence>
<dbReference type="EnsemblPlants" id="PNT70316">
    <property type="protein sequence ID" value="PNT70316"/>
    <property type="gene ID" value="BRADI_2g09874v3"/>
</dbReference>
<dbReference type="EMBL" id="CM000881">
    <property type="protein sequence ID" value="PNT70316.1"/>
    <property type="molecule type" value="Genomic_DNA"/>
</dbReference>
<reference evidence="1" key="2">
    <citation type="submission" date="2017-06" db="EMBL/GenBank/DDBJ databases">
        <title>WGS assembly of Brachypodium distachyon.</title>
        <authorList>
            <consortium name="The International Brachypodium Initiative"/>
            <person name="Lucas S."/>
            <person name="Harmon-Smith M."/>
            <person name="Lail K."/>
            <person name="Tice H."/>
            <person name="Grimwood J."/>
            <person name="Bruce D."/>
            <person name="Barry K."/>
            <person name="Shu S."/>
            <person name="Lindquist E."/>
            <person name="Wang M."/>
            <person name="Pitluck S."/>
            <person name="Vogel J.P."/>
            <person name="Garvin D.F."/>
            <person name="Mockler T.C."/>
            <person name="Schmutz J."/>
            <person name="Rokhsar D."/>
            <person name="Bevan M.W."/>
        </authorList>
    </citation>
    <scope>NUCLEOTIDE SEQUENCE</scope>
    <source>
        <strain evidence="1">Bd21</strain>
    </source>
</reference>
<evidence type="ECO:0000313" key="2">
    <source>
        <dbReference type="EnsemblPlants" id="PNT70316"/>
    </source>
</evidence>
<dbReference type="AlphaFoldDB" id="A0A2K2D7Q9"/>
<reference evidence="2" key="3">
    <citation type="submission" date="2018-08" db="UniProtKB">
        <authorList>
            <consortium name="EnsemblPlants"/>
        </authorList>
    </citation>
    <scope>IDENTIFICATION</scope>
    <source>
        <strain evidence="2">cv. Bd21</strain>
    </source>
</reference>